<dbReference type="RefSeq" id="WP_026679802.1">
    <property type="nucleotide sequence ID" value="NZ_CP115959.1"/>
</dbReference>
<gene>
    <name evidence="2" type="ORF">KCX74_08295</name>
</gene>
<name>A0A941DUM7_9BACI</name>
<dbReference type="GO" id="GO:0051920">
    <property type="term" value="F:peroxiredoxin activity"/>
    <property type="evidence" value="ECO:0007669"/>
    <property type="project" value="InterPro"/>
</dbReference>
<feature type="domain" description="Carboxymuconolactone decarboxylase-like" evidence="1">
    <location>
        <begin position="28"/>
        <end position="109"/>
    </location>
</feature>
<dbReference type="Gene3D" id="1.20.1290.10">
    <property type="entry name" value="AhpD-like"/>
    <property type="match status" value="1"/>
</dbReference>
<dbReference type="PANTHER" id="PTHR33930:SF2">
    <property type="entry name" value="BLR3452 PROTEIN"/>
    <property type="match status" value="1"/>
</dbReference>
<comment type="caution">
    <text evidence="2">The sequence shown here is derived from an EMBL/GenBank/DDBJ whole genome shotgun (WGS) entry which is preliminary data.</text>
</comment>
<dbReference type="Proteomes" id="UP000675284">
    <property type="component" value="Unassembled WGS sequence"/>
</dbReference>
<organism evidence="2 3">
    <name type="scientific">Virgibacillus salarius</name>
    <dbReference type="NCBI Taxonomy" id="447199"/>
    <lineage>
        <taxon>Bacteria</taxon>
        <taxon>Bacillati</taxon>
        <taxon>Bacillota</taxon>
        <taxon>Bacilli</taxon>
        <taxon>Bacillales</taxon>
        <taxon>Bacillaceae</taxon>
        <taxon>Virgibacillus</taxon>
    </lineage>
</organism>
<evidence type="ECO:0000313" key="2">
    <source>
        <dbReference type="EMBL" id="MBR7796041.1"/>
    </source>
</evidence>
<keyword evidence="3" id="KW-1185">Reference proteome</keyword>
<evidence type="ECO:0000313" key="3">
    <source>
        <dbReference type="Proteomes" id="UP000675284"/>
    </source>
</evidence>
<dbReference type="EMBL" id="JAGSOT010000020">
    <property type="protein sequence ID" value="MBR7796041.1"/>
    <property type="molecule type" value="Genomic_DNA"/>
</dbReference>
<proteinExistence type="predicted"/>
<dbReference type="AlphaFoldDB" id="A0A941DUM7"/>
<evidence type="ECO:0000259" key="1">
    <source>
        <dbReference type="Pfam" id="PF02627"/>
    </source>
</evidence>
<dbReference type="InterPro" id="IPR029032">
    <property type="entry name" value="AhpD-like"/>
</dbReference>
<dbReference type="SUPFAM" id="SSF69118">
    <property type="entry name" value="AhpD-like"/>
    <property type="match status" value="1"/>
</dbReference>
<dbReference type="Pfam" id="PF02627">
    <property type="entry name" value="CMD"/>
    <property type="match status" value="1"/>
</dbReference>
<dbReference type="PANTHER" id="PTHR33930">
    <property type="entry name" value="ALKYL HYDROPEROXIDE REDUCTASE AHPD"/>
    <property type="match status" value="1"/>
</dbReference>
<dbReference type="InterPro" id="IPR003779">
    <property type="entry name" value="CMD-like"/>
</dbReference>
<protein>
    <submittedName>
        <fullName evidence="2">Carboxymuconolactone decarboxylase family protein</fullName>
    </submittedName>
</protein>
<reference evidence="2" key="1">
    <citation type="submission" date="2021-04" db="EMBL/GenBank/DDBJ databases">
        <title>Isolation and polyphasic classification of algal microorganism.</title>
        <authorList>
            <person name="Wang S."/>
        </authorList>
    </citation>
    <scope>NUCLEOTIDE SEQUENCE</scope>
    <source>
        <strain evidence="2">720a</strain>
    </source>
</reference>
<accession>A0A941DUM7</accession>
<sequence>MELERMDSIKTKLIEYKEGVGKFTEKMPEFAKTYTSFTEACFSERALSKKMKQLMALGISIHAQDEYCIIYHTKGCLDQGCTEDEILDAICVAAAFGGGPSISQGVTLVQACIDELNQ</sequence>